<dbReference type="PROSITE" id="PS50126">
    <property type="entry name" value="S1"/>
    <property type="match status" value="2"/>
</dbReference>
<dbReference type="GO" id="GO:0006412">
    <property type="term" value="P:translation"/>
    <property type="evidence" value="ECO:0007669"/>
    <property type="project" value="TreeGrafter"/>
</dbReference>
<keyword evidence="3" id="KW-0687">Ribonucleoprotein</keyword>
<keyword evidence="6" id="KW-1185">Reference proteome</keyword>
<dbReference type="InterPro" id="IPR003029">
    <property type="entry name" value="S1_domain"/>
</dbReference>
<protein>
    <submittedName>
        <fullName evidence="5">S1 RNA-binding domain-containing protein</fullName>
    </submittedName>
</protein>
<dbReference type="GO" id="GO:0003735">
    <property type="term" value="F:structural constituent of ribosome"/>
    <property type="evidence" value="ECO:0007669"/>
    <property type="project" value="TreeGrafter"/>
</dbReference>
<evidence type="ECO:0000256" key="2">
    <source>
        <dbReference type="ARBA" id="ARBA00022980"/>
    </source>
</evidence>
<dbReference type="SUPFAM" id="SSF50249">
    <property type="entry name" value="Nucleic acid-binding proteins"/>
    <property type="match status" value="2"/>
</dbReference>
<evidence type="ECO:0000313" key="6">
    <source>
        <dbReference type="Proteomes" id="UP000632289"/>
    </source>
</evidence>
<sequence length="170" mass="18465">MSTNDIPSPANPSPGDVHRGVAQEVTDFGAFISFQGCVGLVTVPNLAWTRIDSPRDVISPGDDVTVVVLAVDEARSRISLSIKDLQPDPLLEFATQFLGEEISGKVTKVAPIGIFLRVHPGLEGLLPAEELHQMQTDWRDLRSGTAMDVKVSAINVQLRRIALSLTKREN</sequence>
<proteinExistence type="inferred from homology"/>
<dbReference type="InterPro" id="IPR012340">
    <property type="entry name" value="NA-bd_OB-fold"/>
</dbReference>
<dbReference type="GO" id="GO:0003729">
    <property type="term" value="F:mRNA binding"/>
    <property type="evidence" value="ECO:0007669"/>
    <property type="project" value="TreeGrafter"/>
</dbReference>
<evidence type="ECO:0000256" key="3">
    <source>
        <dbReference type="ARBA" id="ARBA00023274"/>
    </source>
</evidence>
<dbReference type="AlphaFoldDB" id="A0A927EWF8"/>
<dbReference type="InterPro" id="IPR050437">
    <property type="entry name" value="Ribos_protein_bS1-like"/>
</dbReference>
<keyword evidence="2" id="KW-0689">Ribosomal protein</keyword>
<dbReference type="PANTHER" id="PTHR10724">
    <property type="entry name" value="30S RIBOSOMAL PROTEIN S1"/>
    <property type="match status" value="1"/>
</dbReference>
<feature type="domain" description="S1 motif" evidence="4">
    <location>
        <begin position="99"/>
        <end position="166"/>
    </location>
</feature>
<comment type="caution">
    <text evidence="5">The sequence shown here is derived from an EMBL/GenBank/DDBJ whole genome shotgun (WGS) entry which is preliminary data.</text>
</comment>
<dbReference type="RefSeq" id="WP_191207299.1">
    <property type="nucleotide sequence ID" value="NZ_BAABKL010000025.1"/>
</dbReference>
<reference evidence="5" key="1">
    <citation type="submission" date="2020-09" db="EMBL/GenBank/DDBJ databases">
        <title>Secondary metabolite and genome analysis of marine Streptomyces chumphonensis KK1-2T.</title>
        <authorList>
            <person name="Phongsopitanun W."/>
            <person name="Kanchanasin P."/>
            <person name="Pittayakhajonwut P."/>
            <person name="Suwanborirux K."/>
            <person name="Tanasupawat S."/>
        </authorList>
    </citation>
    <scope>NUCLEOTIDE SEQUENCE</scope>
    <source>
        <strain evidence="5">KK1-2</strain>
    </source>
</reference>
<gene>
    <name evidence="5" type="ORF">IF129_00120</name>
</gene>
<dbReference type="PANTHER" id="PTHR10724:SF7">
    <property type="entry name" value="SMALL RIBOSOMAL SUBUNIT PROTEIN BS1C"/>
    <property type="match status" value="1"/>
</dbReference>
<dbReference type="EMBL" id="JACXYU010000001">
    <property type="protein sequence ID" value="MBD3929977.1"/>
    <property type="molecule type" value="Genomic_DNA"/>
</dbReference>
<name>A0A927EWF8_9ACTN</name>
<accession>A0A927EWF8</accession>
<evidence type="ECO:0000256" key="1">
    <source>
        <dbReference type="ARBA" id="ARBA00006767"/>
    </source>
</evidence>
<evidence type="ECO:0000313" key="5">
    <source>
        <dbReference type="EMBL" id="MBD3929977.1"/>
    </source>
</evidence>
<organism evidence="5 6">
    <name type="scientific">Streptomyces chumphonensis</name>
    <dbReference type="NCBI Taxonomy" id="1214925"/>
    <lineage>
        <taxon>Bacteria</taxon>
        <taxon>Bacillati</taxon>
        <taxon>Actinomycetota</taxon>
        <taxon>Actinomycetes</taxon>
        <taxon>Kitasatosporales</taxon>
        <taxon>Streptomycetaceae</taxon>
        <taxon>Streptomyces</taxon>
    </lineage>
</organism>
<comment type="similarity">
    <text evidence="1">Belongs to the bacterial ribosomal protein bS1 family.</text>
</comment>
<evidence type="ECO:0000259" key="4">
    <source>
        <dbReference type="PROSITE" id="PS50126"/>
    </source>
</evidence>
<dbReference type="GO" id="GO:0022627">
    <property type="term" value="C:cytosolic small ribosomal subunit"/>
    <property type="evidence" value="ECO:0007669"/>
    <property type="project" value="TreeGrafter"/>
</dbReference>
<feature type="domain" description="S1 motif" evidence="4">
    <location>
        <begin position="15"/>
        <end position="83"/>
    </location>
</feature>
<dbReference type="Gene3D" id="2.40.50.140">
    <property type="entry name" value="Nucleic acid-binding proteins"/>
    <property type="match status" value="2"/>
</dbReference>
<dbReference type="Pfam" id="PF00575">
    <property type="entry name" value="S1"/>
    <property type="match status" value="2"/>
</dbReference>
<dbReference type="Proteomes" id="UP000632289">
    <property type="component" value="Unassembled WGS sequence"/>
</dbReference>
<dbReference type="SMART" id="SM00316">
    <property type="entry name" value="S1"/>
    <property type="match status" value="2"/>
</dbReference>